<dbReference type="OrthoDB" id="4525710at2759"/>
<dbReference type="AlphaFoldDB" id="A0A9P3B9S7"/>
<proteinExistence type="inferred from homology"/>
<evidence type="ECO:0000313" key="4">
    <source>
        <dbReference type="EMBL" id="GIJ86825.1"/>
    </source>
</evidence>
<name>A0A9P3B9S7_9EURO</name>
<gene>
    <name evidence="4" type="ORF">Asppvi_005721</name>
</gene>
<dbReference type="GeneID" id="67004332"/>
<keyword evidence="5" id="KW-1185">Reference proteome</keyword>
<evidence type="ECO:0000256" key="3">
    <source>
        <dbReference type="ARBA" id="ARBA00023002"/>
    </source>
</evidence>
<dbReference type="PANTHER" id="PTHR24320">
    <property type="entry name" value="RETINOL DEHYDROGENASE"/>
    <property type="match status" value="1"/>
</dbReference>
<sequence>MSNHTHHEDTLSYSGVENTSNGLSIGFANGSRSARSAAEDDASSLSSSQPALTAAAGIQESCLLRYFIEEVSPWFDHCDDRRHFQLVVPGRAQHCPTLRYAIFAVSARHLCRLPQYKTSRGILYGGQLLSHLQTSSAFEYMLKCIPGLAEFPNIQDPTHQENIMAAAVILRQYEEMEEETGEGRGRIEAEYYDDERVNFLAVTQRIIDSMIASPLDHSLATAAYWIVIRQEIYYALTRETVPHLRFDSDRWRNASIANNMIMFVGKVAQWRWGQKRPNEWTRLKLDEQKLVHESLGEMEPILELKADRAKGQIFPTIWYSFDVQATAVQHFQLAQMILTAENPQLENANRAAHRKAEAQVRSIVLNLCGIALNHLRVQPCLVNAVIAITLYGDYFTDHEEREALVGIINRTRDLHQPTVQRYEAYETGPAVPVGPLGTVIVTGAAGGLGQAVAEKVAQHRGAYDCLFTVRNKSSPRAQQLHQFDGCNAKQIRTPEVDLSRLDSVRAFASEVNAEVKSGVLAPIRALILNAAVVYETGELRFTRGDGEQSFEMTFAVNYHYLANFLLTLLLLGSFDTELGRIVYVSSWTYDPDLPLNKGHNPEKLPWEPEQLARPTAKISPGDEKNDTMRRYGASKLCQVMFM</sequence>
<reference evidence="4 5" key="1">
    <citation type="submission" date="2018-10" db="EMBL/GenBank/DDBJ databases">
        <title>Pan-genome distribution and transcriptional activeness of fungal secondary metabolism genes in Aspergillus section Fumigati.</title>
        <authorList>
            <person name="Takahashi H."/>
            <person name="Umemura M."/>
            <person name="Ninomiya A."/>
            <person name="Kusuya Y."/>
            <person name="Urayama S."/>
            <person name="Shimizu M."/>
            <person name="Watanabe A."/>
            <person name="Kamei K."/>
            <person name="Yaguchi T."/>
            <person name="Hagiwara D."/>
        </authorList>
    </citation>
    <scope>NUCLEOTIDE SEQUENCE [LARGE SCALE GENOMIC DNA]</scope>
    <source>
        <strain evidence="4 5">IFM 55266</strain>
    </source>
</reference>
<dbReference type="InterPro" id="IPR036291">
    <property type="entry name" value="NAD(P)-bd_dom_sf"/>
</dbReference>
<dbReference type="Pfam" id="PF00106">
    <property type="entry name" value="adh_short"/>
    <property type="match status" value="1"/>
</dbReference>
<dbReference type="PANTHER" id="PTHR24320:SF152">
    <property type="entry name" value="SHORT-CHAIN DEHYDROGENASE_REDUCTASE FAMILY PROTEIN"/>
    <property type="match status" value="1"/>
</dbReference>
<dbReference type="SUPFAM" id="SSF51735">
    <property type="entry name" value="NAD(P)-binding Rossmann-fold domains"/>
    <property type="match status" value="1"/>
</dbReference>
<accession>A0A9P3B9S7</accession>
<keyword evidence="2" id="KW-0521">NADP</keyword>
<evidence type="ECO:0008006" key="6">
    <source>
        <dbReference type="Google" id="ProtNLM"/>
    </source>
</evidence>
<dbReference type="GO" id="GO:0016491">
    <property type="term" value="F:oxidoreductase activity"/>
    <property type="evidence" value="ECO:0007669"/>
    <property type="project" value="UniProtKB-KW"/>
</dbReference>
<dbReference type="InterPro" id="IPR002347">
    <property type="entry name" value="SDR_fam"/>
</dbReference>
<comment type="similarity">
    <text evidence="1">Belongs to the short-chain dehydrogenases/reductases (SDR) family.</text>
</comment>
<evidence type="ECO:0000256" key="1">
    <source>
        <dbReference type="ARBA" id="ARBA00006484"/>
    </source>
</evidence>
<comment type="caution">
    <text evidence="4">The sequence shown here is derived from an EMBL/GenBank/DDBJ whole genome shotgun (WGS) entry which is preliminary data.</text>
</comment>
<protein>
    <recommendedName>
        <fullName evidence="6">NAD(P)-binding protein</fullName>
    </recommendedName>
</protein>
<dbReference type="PRINTS" id="PR00081">
    <property type="entry name" value="GDHRDH"/>
</dbReference>
<evidence type="ECO:0000256" key="2">
    <source>
        <dbReference type="ARBA" id="ARBA00022857"/>
    </source>
</evidence>
<dbReference type="EMBL" id="BHVY01000004">
    <property type="protein sequence ID" value="GIJ86825.1"/>
    <property type="molecule type" value="Genomic_DNA"/>
</dbReference>
<dbReference type="Proteomes" id="UP001043456">
    <property type="component" value="Unassembled WGS sequence"/>
</dbReference>
<dbReference type="Gene3D" id="3.40.50.720">
    <property type="entry name" value="NAD(P)-binding Rossmann-like Domain"/>
    <property type="match status" value="1"/>
</dbReference>
<keyword evidence="3" id="KW-0560">Oxidoreductase</keyword>
<dbReference type="RefSeq" id="XP_043157571.1">
    <property type="nucleotide sequence ID" value="XM_043301636.1"/>
</dbReference>
<evidence type="ECO:0000313" key="5">
    <source>
        <dbReference type="Proteomes" id="UP001043456"/>
    </source>
</evidence>
<organism evidence="4 5">
    <name type="scientific">Aspergillus pseudoviridinutans</name>
    <dbReference type="NCBI Taxonomy" id="1517512"/>
    <lineage>
        <taxon>Eukaryota</taxon>
        <taxon>Fungi</taxon>
        <taxon>Dikarya</taxon>
        <taxon>Ascomycota</taxon>
        <taxon>Pezizomycotina</taxon>
        <taxon>Eurotiomycetes</taxon>
        <taxon>Eurotiomycetidae</taxon>
        <taxon>Eurotiales</taxon>
        <taxon>Aspergillaceae</taxon>
        <taxon>Aspergillus</taxon>
        <taxon>Aspergillus subgen. Fumigati</taxon>
    </lineage>
</organism>